<dbReference type="Pfam" id="PF00528">
    <property type="entry name" value="BPD_transp_1"/>
    <property type="match status" value="1"/>
</dbReference>
<keyword evidence="5 7" id="KW-1133">Transmembrane helix</keyword>
<feature type="domain" description="ABC transmembrane type-1" evidence="9">
    <location>
        <begin position="95"/>
        <end position="287"/>
    </location>
</feature>
<feature type="transmembrane region" description="Helical" evidence="7">
    <location>
        <begin position="99"/>
        <end position="121"/>
    </location>
</feature>
<dbReference type="RefSeq" id="WP_037927495.1">
    <property type="nucleotide sequence ID" value="NZ_JBFADL010000047.1"/>
</dbReference>
<evidence type="ECO:0000256" key="1">
    <source>
        <dbReference type="ARBA" id="ARBA00004651"/>
    </source>
</evidence>
<organism evidence="10 11">
    <name type="scientific">Streptomyces toyocaensis</name>
    <dbReference type="NCBI Taxonomy" id="55952"/>
    <lineage>
        <taxon>Bacteria</taxon>
        <taxon>Bacillati</taxon>
        <taxon>Actinomycetota</taxon>
        <taxon>Actinomycetes</taxon>
        <taxon>Kitasatosporales</taxon>
        <taxon>Streptomycetaceae</taxon>
        <taxon>Streptomyces</taxon>
    </lineage>
</organism>
<evidence type="ECO:0000256" key="5">
    <source>
        <dbReference type="ARBA" id="ARBA00022989"/>
    </source>
</evidence>
<name>A0A081Y010_STRTO</name>
<dbReference type="OrthoDB" id="2063054at2"/>
<evidence type="ECO:0000256" key="4">
    <source>
        <dbReference type="ARBA" id="ARBA00022692"/>
    </source>
</evidence>
<feature type="region of interest" description="Disordered" evidence="8">
    <location>
        <begin position="1"/>
        <end position="24"/>
    </location>
</feature>
<dbReference type="PANTHER" id="PTHR43744">
    <property type="entry name" value="ABC TRANSPORTER PERMEASE PROTEIN MG189-RELATED-RELATED"/>
    <property type="match status" value="1"/>
</dbReference>
<dbReference type="GO" id="GO:0005886">
    <property type="term" value="C:plasma membrane"/>
    <property type="evidence" value="ECO:0007669"/>
    <property type="project" value="UniProtKB-SubCell"/>
</dbReference>
<dbReference type="InterPro" id="IPR035906">
    <property type="entry name" value="MetI-like_sf"/>
</dbReference>
<evidence type="ECO:0000256" key="8">
    <source>
        <dbReference type="SAM" id="MobiDB-lite"/>
    </source>
</evidence>
<keyword evidence="2 7" id="KW-0813">Transport</keyword>
<dbReference type="InterPro" id="IPR000515">
    <property type="entry name" value="MetI-like"/>
</dbReference>
<dbReference type="PROSITE" id="PS50928">
    <property type="entry name" value="ABC_TM1"/>
    <property type="match status" value="1"/>
</dbReference>
<feature type="transmembrane region" description="Helical" evidence="7">
    <location>
        <begin position="161"/>
        <end position="179"/>
    </location>
</feature>
<evidence type="ECO:0000259" key="9">
    <source>
        <dbReference type="PROSITE" id="PS50928"/>
    </source>
</evidence>
<reference evidence="10 11" key="1">
    <citation type="submission" date="2014-02" db="EMBL/GenBank/DDBJ databases">
        <title>The genome announcement of Streptomyces toyocaensis NRRL15009.</title>
        <authorList>
            <person name="Hong H.-J."/>
            <person name="Kwun M.J."/>
        </authorList>
    </citation>
    <scope>NUCLEOTIDE SEQUENCE [LARGE SCALE GENOMIC DNA]</scope>
    <source>
        <strain evidence="10 11">NRRL 15009</strain>
    </source>
</reference>
<dbReference type="eggNOG" id="COG0395">
    <property type="taxonomic scope" value="Bacteria"/>
</dbReference>
<feature type="transmembrane region" description="Helical" evidence="7">
    <location>
        <begin position="130"/>
        <end position="155"/>
    </location>
</feature>
<accession>A0A081Y010</accession>
<keyword evidence="3" id="KW-1003">Cell membrane</keyword>
<evidence type="ECO:0000313" key="10">
    <source>
        <dbReference type="EMBL" id="KES09133.1"/>
    </source>
</evidence>
<dbReference type="PANTHER" id="PTHR43744:SF12">
    <property type="entry name" value="ABC TRANSPORTER PERMEASE PROTEIN MG189-RELATED"/>
    <property type="match status" value="1"/>
</dbReference>
<comment type="similarity">
    <text evidence="7">Belongs to the binding-protein-dependent transport system permease family.</text>
</comment>
<sequence>MSLLTDTAGAHAPRRTSGTAPRGPRESRLSVIAATGFLVVVALYMLLPVFWLVVSATKSQGDLVDSFGLWFSDIHLWDNLRALFAKQDGVYLPWLFNSLLYAGAGAAVGTLLSAMAGYALAKYRFRGREFLFSVVLGGVLVPATALALPLFLLFAEMDATNTFWAVFLPSVVSPFGVYLSRIFAAASVPDELLEAARIDGAGELRTFFTMALRLMSPAMVTIFLFQFVVIWNNFLLPLVMLQDDRLYPVTLGLFTWQSQVSRDPSLQILSLTGSLVSVVPIVITFLVLQRYWKAGLAAGAVKS</sequence>
<evidence type="ECO:0000256" key="6">
    <source>
        <dbReference type="ARBA" id="ARBA00023136"/>
    </source>
</evidence>
<dbReference type="EMBL" id="JFCB01000001">
    <property type="protein sequence ID" value="KES09133.1"/>
    <property type="molecule type" value="Genomic_DNA"/>
</dbReference>
<proteinExistence type="inferred from homology"/>
<feature type="transmembrane region" description="Helical" evidence="7">
    <location>
        <begin position="268"/>
        <end position="288"/>
    </location>
</feature>
<dbReference type="AlphaFoldDB" id="A0A081Y010"/>
<feature type="transmembrane region" description="Helical" evidence="7">
    <location>
        <begin position="31"/>
        <end position="54"/>
    </location>
</feature>
<evidence type="ECO:0000313" key="11">
    <source>
        <dbReference type="Proteomes" id="UP000028341"/>
    </source>
</evidence>
<dbReference type="Proteomes" id="UP000028341">
    <property type="component" value="Unassembled WGS sequence"/>
</dbReference>
<dbReference type="GO" id="GO:0055085">
    <property type="term" value="P:transmembrane transport"/>
    <property type="evidence" value="ECO:0007669"/>
    <property type="project" value="InterPro"/>
</dbReference>
<gene>
    <name evidence="10" type="ORF">BU52_03525</name>
</gene>
<dbReference type="Gene3D" id="1.10.3720.10">
    <property type="entry name" value="MetI-like"/>
    <property type="match status" value="1"/>
</dbReference>
<keyword evidence="4 7" id="KW-0812">Transmembrane</keyword>
<feature type="transmembrane region" description="Helical" evidence="7">
    <location>
        <begin position="214"/>
        <end position="234"/>
    </location>
</feature>
<evidence type="ECO:0000256" key="7">
    <source>
        <dbReference type="RuleBase" id="RU363032"/>
    </source>
</evidence>
<evidence type="ECO:0000256" key="2">
    <source>
        <dbReference type="ARBA" id="ARBA00022448"/>
    </source>
</evidence>
<keyword evidence="11" id="KW-1185">Reference proteome</keyword>
<comment type="caution">
    <text evidence="10">The sequence shown here is derived from an EMBL/GenBank/DDBJ whole genome shotgun (WGS) entry which is preliminary data.</text>
</comment>
<dbReference type="CDD" id="cd06261">
    <property type="entry name" value="TM_PBP2"/>
    <property type="match status" value="1"/>
</dbReference>
<dbReference type="STRING" id="55952.BU52_03525"/>
<keyword evidence="6 7" id="KW-0472">Membrane</keyword>
<protein>
    <submittedName>
        <fullName evidence="10">Sugar ABC transporter permease</fullName>
    </submittedName>
</protein>
<evidence type="ECO:0000256" key="3">
    <source>
        <dbReference type="ARBA" id="ARBA00022475"/>
    </source>
</evidence>
<comment type="subcellular location">
    <subcellularLocation>
        <location evidence="1 7">Cell membrane</location>
        <topology evidence="1 7">Multi-pass membrane protein</topology>
    </subcellularLocation>
</comment>
<dbReference type="SUPFAM" id="SSF161098">
    <property type="entry name" value="MetI-like"/>
    <property type="match status" value="1"/>
</dbReference>